<comment type="subcellular location">
    <subcellularLocation>
        <location evidence="6 7">Cytoplasm</location>
    </subcellularLocation>
</comment>
<comment type="pathway">
    <text evidence="1 6 7">Amino-acid biosynthesis; L-histidine biosynthesis; L-histidine from 5-phospho-alpha-D-ribose 1-diphosphate: step 6/9.</text>
</comment>
<evidence type="ECO:0000313" key="8">
    <source>
        <dbReference type="EMBL" id="QNB47680.1"/>
    </source>
</evidence>
<dbReference type="PANTHER" id="PTHR23133:SF2">
    <property type="entry name" value="IMIDAZOLEGLYCEROL-PHOSPHATE DEHYDRATASE"/>
    <property type="match status" value="1"/>
</dbReference>
<dbReference type="NCBIfam" id="NF002114">
    <property type="entry name" value="PRK00951.2-4"/>
    <property type="match status" value="1"/>
</dbReference>
<dbReference type="RefSeq" id="WP_034424346.1">
    <property type="nucleotide sequence ID" value="NZ_CP045798.1"/>
</dbReference>
<dbReference type="HAMAP" id="MF_00076">
    <property type="entry name" value="HisB"/>
    <property type="match status" value="1"/>
</dbReference>
<dbReference type="AlphaFoldDB" id="A0A7G6E6H6"/>
<dbReference type="FunFam" id="3.30.230.40:FF:000001">
    <property type="entry name" value="Imidazoleglycerol-phosphate dehydratase HisB"/>
    <property type="match status" value="1"/>
</dbReference>
<organism evidence="8 9">
    <name type="scientific">Thermanaerosceptrum fracticalcis</name>
    <dbReference type="NCBI Taxonomy" id="1712410"/>
    <lineage>
        <taxon>Bacteria</taxon>
        <taxon>Bacillati</taxon>
        <taxon>Bacillota</taxon>
        <taxon>Clostridia</taxon>
        <taxon>Eubacteriales</taxon>
        <taxon>Peptococcaceae</taxon>
        <taxon>Thermanaerosceptrum</taxon>
    </lineage>
</organism>
<dbReference type="InterPro" id="IPR020565">
    <property type="entry name" value="ImidazoleglycerP_deHydtase_CS"/>
</dbReference>
<evidence type="ECO:0000256" key="6">
    <source>
        <dbReference type="HAMAP-Rule" id="MF_00076"/>
    </source>
</evidence>
<evidence type="ECO:0000256" key="2">
    <source>
        <dbReference type="ARBA" id="ARBA00016664"/>
    </source>
</evidence>
<dbReference type="KEGG" id="tfr:BR63_16235"/>
<dbReference type="InterPro" id="IPR020568">
    <property type="entry name" value="Ribosomal_Su5_D2-typ_SF"/>
</dbReference>
<evidence type="ECO:0000256" key="3">
    <source>
        <dbReference type="ARBA" id="ARBA00022605"/>
    </source>
</evidence>
<dbReference type="EMBL" id="CP045798">
    <property type="protein sequence ID" value="QNB47680.1"/>
    <property type="molecule type" value="Genomic_DNA"/>
</dbReference>
<keyword evidence="3 6" id="KW-0028">Amino-acid biosynthesis</keyword>
<keyword evidence="9" id="KW-1185">Reference proteome</keyword>
<evidence type="ECO:0000256" key="5">
    <source>
        <dbReference type="ARBA" id="ARBA00023239"/>
    </source>
</evidence>
<dbReference type="CDD" id="cd07914">
    <property type="entry name" value="IGPD"/>
    <property type="match status" value="1"/>
</dbReference>
<accession>A0A7G6E6H6</accession>
<dbReference type="OrthoDB" id="9790411at2"/>
<reference evidence="8 9" key="1">
    <citation type="journal article" date="2019" name="Front. Microbiol.">
        <title>Thermoanaerosceptrum fracticalcis gen. nov. sp. nov., a Novel Fumarate-Fermenting Microorganism From a Deep Fractured Carbonate Aquifer of the US Great Basin.</title>
        <authorList>
            <person name="Hamilton-Brehm S.D."/>
            <person name="Stewart L.E."/>
            <person name="Zavarin M."/>
            <person name="Caldwell M."/>
            <person name="Lawson P.A."/>
            <person name="Onstott T.C."/>
            <person name="Grzymski J."/>
            <person name="Neveux I."/>
            <person name="Lollar B.S."/>
            <person name="Russell C.E."/>
            <person name="Moser D.P."/>
        </authorList>
    </citation>
    <scope>NUCLEOTIDE SEQUENCE [LARGE SCALE GENOMIC DNA]</scope>
    <source>
        <strain evidence="8 9">DRI-13</strain>
    </source>
</reference>
<dbReference type="EC" id="4.2.1.19" evidence="6 7"/>
<dbReference type="Proteomes" id="UP000515847">
    <property type="component" value="Chromosome"/>
</dbReference>
<dbReference type="Gene3D" id="3.30.230.40">
    <property type="entry name" value="Imidazole glycerol phosphate dehydratase, domain 1"/>
    <property type="match status" value="2"/>
</dbReference>
<keyword evidence="5 6" id="KW-0456">Lyase</keyword>
<dbReference type="GO" id="GO:0000105">
    <property type="term" value="P:L-histidine biosynthetic process"/>
    <property type="evidence" value="ECO:0007669"/>
    <property type="project" value="UniProtKB-UniRule"/>
</dbReference>
<dbReference type="UniPathway" id="UPA00031">
    <property type="reaction ID" value="UER00011"/>
</dbReference>
<dbReference type="PROSITE" id="PS00954">
    <property type="entry name" value="IGP_DEHYDRATASE_1"/>
    <property type="match status" value="1"/>
</dbReference>
<dbReference type="GO" id="GO:0005737">
    <property type="term" value="C:cytoplasm"/>
    <property type="evidence" value="ECO:0007669"/>
    <property type="project" value="UniProtKB-SubCell"/>
</dbReference>
<dbReference type="NCBIfam" id="NF002111">
    <property type="entry name" value="PRK00951.2-1"/>
    <property type="match status" value="1"/>
</dbReference>
<dbReference type="Pfam" id="PF00475">
    <property type="entry name" value="IGPD"/>
    <property type="match status" value="1"/>
</dbReference>
<evidence type="ECO:0000256" key="1">
    <source>
        <dbReference type="ARBA" id="ARBA00005047"/>
    </source>
</evidence>
<dbReference type="GO" id="GO:0004424">
    <property type="term" value="F:imidazoleglycerol-phosphate dehydratase activity"/>
    <property type="evidence" value="ECO:0007669"/>
    <property type="project" value="UniProtKB-UniRule"/>
</dbReference>
<dbReference type="PROSITE" id="PS00955">
    <property type="entry name" value="IGP_DEHYDRATASE_2"/>
    <property type="match status" value="1"/>
</dbReference>
<gene>
    <name evidence="6 8" type="primary">hisB</name>
    <name evidence="8" type="ORF">BR63_16235</name>
</gene>
<protein>
    <recommendedName>
        <fullName evidence="2 6">Imidazoleglycerol-phosphate dehydratase</fullName>
        <shortName evidence="6">IGPD</shortName>
        <ecNumber evidence="6 7">4.2.1.19</ecNumber>
    </recommendedName>
</protein>
<evidence type="ECO:0000256" key="4">
    <source>
        <dbReference type="ARBA" id="ARBA00023102"/>
    </source>
</evidence>
<keyword evidence="6" id="KW-0963">Cytoplasm</keyword>
<evidence type="ECO:0000313" key="9">
    <source>
        <dbReference type="Proteomes" id="UP000515847"/>
    </source>
</evidence>
<dbReference type="InterPro" id="IPR038494">
    <property type="entry name" value="IGPD_sf"/>
</dbReference>
<comment type="catalytic activity">
    <reaction evidence="6 7">
        <text>D-erythro-1-(imidazol-4-yl)glycerol 3-phosphate = 3-(imidazol-4-yl)-2-oxopropyl phosphate + H2O</text>
        <dbReference type="Rhea" id="RHEA:11040"/>
        <dbReference type="ChEBI" id="CHEBI:15377"/>
        <dbReference type="ChEBI" id="CHEBI:57766"/>
        <dbReference type="ChEBI" id="CHEBI:58278"/>
        <dbReference type="EC" id="4.2.1.19"/>
    </reaction>
</comment>
<sequence>MSLRRGFVERSTKETKIKLELTLEGQGLFKGESGIGFFDHMLDSLVRHSGFDISLEAEGDLFVDDHHTVEDIGICLGKAFFQALGDKKGIARYASLALPMDESLVLCAVDISGRPGFYPELVFPTEKIGQFDCQLIEEFWRAFVQEARITLHLRQLAGKNSHHLAEAVFKGTGRILKEATRLVGEEIPSAKGVL</sequence>
<dbReference type="SUPFAM" id="SSF54211">
    <property type="entry name" value="Ribosomal protein S5 domain 2-like"/>
    <property type="match status" value="2"/>
</dbReference>
<evidence type="ECO:0000256" key="7">
    <source>
        <dbReference type="RuleBase" id="RU000599"/>
    </source>
</evidence>
<name>A0A7G6E6H6_THEFR</name>
<dbReference type="InterPro" id="IPR000807">
    <property type="entry name" value="ImidazoleglycerolP_deHydtase"/>
</dbReference>
<proteinExistence type="inferred from homology"/>
<dbReference type="PANTHER" id="PTHR23133">
    <property type="entry name" value="IMIDAZOLEGLYCEROL-PHOSPHATE DEHYDRATASE HIS7"/>
    <property type="match status" value="1"/>
</dbReference>
<dbReference type="FunFam" id="3.30.230.40:FF:000003">
    <property type="entry name" value="Imidazoleglycerol-phosphate dehydratase HisB"/>
    <property type="match status" value="1"/>
</dbReference>
<keyword evidence="4 6" id="KW-0368">Histidine biosynthesis</keyword>
<comment type="similarity">
    <text evidence="6 7">Belongs to the imidazoleglycerol-phosphate dehydratase family.</text>
</comment>